<organism evidence="1 2">
    <name type="scientific">Rasiella rasia</name>
    <dbReference type="NCBI Taxonomy" id="2744027"/>
    <lineage>
        <taxon>Bacteria</taxon>
        <taxon>Pseudomonadati</taxon>
        <taxon>Bacteroidota</taxon>
        <taxon>Flavobacteriia</taxon>
        <taxon>Flavobacteriales</taxon>
        <taxon>Flavobacteriaceae</taxon>
        <taxon>Rasiella</taxon>
    </lineage>
</organism>
<sequence length="206" mass="23975">MKLIEQEILPFQEKHFFIPIRDKIDYARVIIFATRNLLLDINNDDIECNSKMKLLVDKMSRLFFYKEKKYFSLSFPFITLIDNNKVTKINTLTGKSITNQSLSSALLVLNDEQFKLNPSLLDYYIQANNGESIGISILEEIFQSEPAYVRYDYDIDNEDGKKHPLNHLDINYSSYGTYKLGLNNIITESNLEDVLNINTDCSYLDK</sequence>
<evidence type="ECO:0000313" key="1">
    <source>
        <dbReference type="EMBL" id="QIE58717.1"/>
    </source>
</evidence>
<evidence type="ECO:0000313" key="2">
    <source>
        <dbReference type="Proteomes" id="UP000505306"/>
    </source>
</evidence>
<dbReference type="KEGG" id="mgel:G5B37_03810"/>
<dbReference type="RefSeq" id="WP_164678748.1">
    <property type="nucleotide sequence ID" value="NZ_CP049057.1"/>
</dbReference>
<keyword evidence="2" id="KW-1185">Reference proteome</keyword>
<dbReference type="AlphaFoldDB" id="A0A6G6GJL4"/>
<accession>A0A6G6GJL4</accession>
<protein>
    <submittedName>
        <fullName evidence="1">Uncharacterized protein</fullName>
    </submittedName>
</protein>
<proteinExistence type="predicted"/>
<dbReference type="EMBL" id="CP049057">
    <property type="protein sequence ID" value="QIE58717.1"/>
    <property type="molecule type" value="Genomic_DNA"/>
</dbReference>
<reference evidence="1 2" key="1">
    <citation type="submission" date="2020-02" db="EMBL/GenBank/DDBJ databases">
        <title>Complete genome sequence of Flavobacteriaceae bacterium.</title>
        <authorList>
            <person name="Kim S.-J."/>
            <person name="Kim Y.-S."/>
            <person name="Kim K.-H."/>
        </authorList>
    </citation>
    <scope>NUCLEOTIDE SEQUENCE [LARGE SCALE GENOMIC DNA]</scope>
    <source>
        <strain evidence="1 2">RR4-40</strain>
    </source>
</reference>
<dbReference type="Proteomes" id="UP000505306">
    <property type="component" value="Chromosome"/>
</dbReference>
<name>A0A6G6GJL4_9FLAO</name>
<gene>
    <name evidence="1" type="ORF">G5B37_03810</name>
</gene>